<dbReference type="Gene3D" id="3.40.50.720">
    <property type="entry name" value="NAD(P)-binding Rossmann-like Domain"/>
    <property type="match status" value="1"/>
</dbReference>
<gene>
    <name evidence="4" type="ORF">CEK71_14770</name>
</gene>
<organism evidence="4 5">
    <name type="scientific">Methylovulum psychrotolerans</name>
    <dbReference type="NCBI Taxonomy" id="1704499"/>
    <lineage>
        <taxon>Bacteria</taxon>
        <taxon>Pseudomonadati</taxon>
        <taxon>Pseudomonadota</taxon>
        <taxon>Gammaproteobacteria</taxon>
        <taxon>Methylococcales</taxon>
        <taxon>Methylococcaceae</taxon>
        <taxon>Methylovulum</taxon>
    </lineage>
</organism>
<evidence type="ECO:0000256" key="2">
    <source>
        <dbReference type="ARBA" id="ARBA00023002"/>
    </source>
</evidence>
<protein>
    <submittedName>
        <fullName evidence="4">Oxidoreductase</fullName>
    </submittedName>
</protein>
<proteinExistence type="inferred from homology"/>
<sequence length="249" mass="25938">MSKLSGKIAVITGGNSGIGLATAKLFAQEGATVIVTGRRQAELEAAVAEIGHNAVGVQGDVSILADLDKLYAEVKTKFGHIDIVFANAGIAELSPIGAVTEAHFDKHFDINVKGLLFTVQKALPLLVDGASVILNSSIVNAKGFEGFGVYSATKAAVRSFARTWTVELKARKIRVNVVSPGPIETPIFDKMGLSVEQTDAMGTAMAGLVPLGRFGHPEEIAQAVLFLASSDSSYIAGIDLYVDGGIVAV</sequence>
<evidence type="ECO:0000313" key="5">
    <source>
        <dbReference type="Proteomes" id="UP000197019"/>
    </source>
</evidence>
<feature type="domain" description="Ketoreductase" evidence="3">
    <location>
        <begin position="7"/>
        <end position="186"/>
    </location>
</feature>
<dbReference type="NCBIfam" id="NF005559">
    <property type="entry name" value="PRK07231.1"/>
    <property type="match status" value="1"/>
</dbReference>
<comment type="similarity">
    <text evidence="1">Belongs to the short-chain dehydrogenases/reductases (SDR) family.</text>
</comment>
<dbReference type="InterPro" id="IPR057326">
    <property type="entry name" value="KR_dom"/>
</dbReference>
<dbReference type="OrthoDB" id="9809287at2"/>
<name>A0A1Z4C162_9GAMM</name>
<reference evidence="4 5" key="1">
    <citation type="submission" date="2017-06" db="EMBL/GenBank/DDBJ databases">
        <title>Genome Sequencing of the methanotroph Methylovulum psychrotolerants str. HV10-M2 isolated from a high-altitude environment.</title>
        <authorList>
            <person name="Mateos-Rivera A."/>
        </authorList>
    </citation>
    <scope>NUCLEOTIDE SEQUENCE [LARGE SCALE GENOMIC DNA]</scope>
    <source>
        <strain evidence="4 5">HV10_M2</strain>
    </source>
</reference>
<dbReference type="GO" id="GO:0016491">
    <property type="term" value="F:oxidoreductase activity"/>
    <property type="evidence" value="ECO:0007669"/>
    <property type="project" value="UniProtKB-KW"/>
</dbReference>
<dbReference type="KEGG" id="mpsy:CEK71_14770"/>
<evidence type="ECO:0000256" key="1">
    <source>
        <dbReference type="ARBA" id="ARBA00006484"/>
    </source>
</evidence>
<dbReference type="CDD" id="cd05233">
    <property type="entry name" value="SDR_c"/>
    <property type="match status" value="1"/>
</dbReference>
<dbReference type="SUPFAM" id="SSF51735">
    <property type="entry name" value="NAD(P)-binding Rossmann-fold domains"/>
    <property type="match status" value="1"/>
</dbReference>
<dbReference type="FunFam" id="3.40.50.720:FF:000084">
    <property type="entry name" value="Short-chain dehydrogenase reductase"/>
    <property type="match status" value="1"/>
</dbReference>
<dbReference type="EMBL" id="CP022129">
    <property type="protein sequence ID" value="ASF47229.1"/>
    <property type="molecule type" value="Genomic_DNA"/>
</dbReference>
<evidence type="ECO:0000259" key="3">
    <source>
        <dbReference type="SMART" id="SM00822"/>
    </source>
</evidence>
<dbReference type="Pfam" id="PF13561">
    <property type="entry name" value="adh_short_C2"/>
    <property type="match status" value="1"/>
</dbReference>
<keyword evidence="2" id="KW-0560">Oxidoreductase</keyword>
<dbReference type="PRINTS" id="PR00081">
    <property type="entry name" value="GDHRDH"/>
</dbReference>
<dbReference type="Proteomes" id="UP000197019">
    <property type="component" value="Chromosome"/>
</dbReference>
<dbReference type="InterPro" id="IPR002347">
    <property type="entry name" value="SDR_fam"/>
</dbReference>
<dbReference type="InterPro" id="IPR036291">
    <property type="entry name" value="NAD(P)-bd_dom_sf"/>
</dbReference>
<keyword evidence="5" id="KW-1185">Reference proteome</keyword>
<dbReference type="PANTHER" id="PTHR43669:SF3">
    <property type="entry name" value="ALCOHOL DEHYDROGENASE, PUTATIVE (AFU_ORTHOLOGUE AFUA_3G03445)-RELATED"/>
    <property type="match status" value="1"/>
</dbReference>
<dbReference type="AlphaFoldDB" id="A0A1Z4C162"/>
<dbReference type="SMART" id="SM00822">
    <property type="entry name" value="PKS_KR"/>
    <property type="match status" value="1"/>
</dbReference>
<accession>A0A1Z4C162</accession>
<dbReference type="RefSeq" id="WP_088620101.1">
    <property type="nucleotide sequence ID" value="NZ_CP022129.1"/>
</dbReference>
<evidence type="ECO:0000313" key="4">
    <source>
        <dbReference type="EMBL" id="ASF47229.1"/>
    </source>
</evidence>
<dbReference type="PANTHER" id="PTHR43669">
    <property type="entry name" value="5-KETO-D-GLUCONATE 5-REDUCTASE"/>
    <property type="match status" value="1"/>
</dbReference>